<comment type="caution">
    <text evidence="1">The sequence shown here is derived from an EMBL/GenBank/DDBJ whole genome shotgun (WGS) entry which is preliminary data.</text>
</comment>
<dbReference type="EMBL" id="JAMYWD010000006">
    <property type="protein sequence ID" value="KAJ4968212.1"/>
    <property type="molecule type" value="Genomic_DNA"/>
</dbReference>
<dbReference type="PANTHER" id="PTHR33511">
    <property type="entry name" value="OS06G0632400 PROTEIN"/>
    <property type="match status" value="1"/>
</dbReference>
<protein>
    <submittedName>
        <fullName evidence="1">Uncharacterized protein</fullName>
    </submittedName>
</protein>
<dbReference type="AlphaFoldDB" id="A0A9Q0KD34"/>
<dbReference type="Pfam" id="PF05553">
    <property type="entry name" value="DUF761"/>
    <property type="match status" value="1"/>
</dbReference>
<reference evidence="1" key="1">
    <citation type="journal article" date="2023" name="Plant J.">
        <title>The genome of the king protea, Protea cynaroides.</title>
        <authorList>
            <person name="Chang J."/>
            <person name="Duong T.A."/>
            <person name="Schoeman C."/>
            <person name="Ma X."/>
            <person name="Roodt D."/>
            <person name="Barker N."/>
            <person name="Li Z."/>
            <person name="Van de Peer Y."/>
            <person name="Mizrachi E."/>
        </authorList>
    </citation>
    <scope>NUCLEOTIDE SEQUENCE</scope>
    <source>
        <tissue evidence="1">Young leaves</tissue>
    </source>
</reference>
<sequence>MGGKSRHGYGRERKSSSSFFSIFNLFSKASKGRKSGDVEDTWDESVNLRRVRPSDEDKGRWVAEPDIDRKASAFIAKFYEARVSDSDRQTIALEQTAS</sequence>
<organism evidence="1 2">
    <name type="scientific">Protea cynaroides</name>
    <dbReference type="NCBI Taxonomy" id="273540"/>
    <lineage>
        <taxon>Eukaryota</taxon>
        <taxon>Viridiplantae</taxon>
        <taxon>Streptophyta</taxon>
        <taxon>Embryophyta</taxon>
        <taxon>Tracheophyta</taxon>
        <taxon>Spermatophyta</taxon>
        <taxon>Magnoliopsida</taxon>
        <taxon>Proteales</taxon>
        <taxon>Proteaceae</taxon>
        <taxon>Protea</taxon>
    </lineage>
</organism>
<dbReference type="InterPro" id="IPR008480">
    <property type="entry name" value="DUF761_pln"/>
</dbReference>
<dbReference type="Proteomes" id="UP001141806">
    <property type="component" value="Unassembled WGS sequence"/>
</dbReference>
<dbReference type="OrthoDB" id="654716at2759"/>
<gene>
    <name evidence="1" type="ORF">NE237_014913</name>
</gene>
<evidence type="ECO:0000313" key="2">
    <source>
        <dbReference type="Proteomes" id="UP001141806"/>
    </source>
</evidence>
<evidence type="ECO:0000313" key="1">
    <source>
        <dbReference type="EMBL" id="KAJ4968212.1"/>
    </source>
</evidence>
<proteinExistence type="predicted"/>
<keyword evidence="2" id="KW-1185">Reference proteome</keyword>
<name>A0A9Q0KD34_9MAGN</name>
<accession>A0A9Q0KD34</accession>